<dbReference type="PANTHER" id="PTHR22597">
    <property type="entry name" value="POLYCOMB GROUP PROTEIN"/>
    <property type="match status" value="1"/>
</dbReference>
<dbReference type="AlphaFoldDB" id="A0A8C8GEC7"/>
<keyword evidence="5" id="KW-0156">Chromatin regulator</keyword>
<dbReference type="CDD" id="cd21551">
    <property type="entry name" value="VEFS-box_SUZ12"/>
    <property type="match status" value="1"/>
</dbReference>
<dbReference type="Pfam" id="PF23320">
    <property type="entry name" value="Zn_SUZ12"/>
    <property type="match status" value="1"/>
</dbReference>
<reference evidence="11" key="2">
    <citation type="submission" date="2025-09" db="UniProtKB">
        <authorList>
            <consortium name="Ensembl"/>
        </authorList>
    </citation>
    <scope>IDENTIFICATION</scope>
</reference>
<dbReference type="GO" id="GO:0035098">
    <property type="term" value="C:ESC/E(Z) complex"/>
    <property type="evidence" value="ECO:0007669"/>
    <property type="project" value="TreeGrafter"/>
</dbReference>
<keyword evidence="12" id="KW-1185">Reference proteome</keyword>
<feature type="region of interest" description="Disordered" evidence="8">
    <location>
        <begin position="315"/>
        <end position="345"/>
    </location>
</feature>
<proteinExistence type="inferred from homology"/>
<dbReference type="GO" id="GO:0031490">
    <property type="term" value="F:chromatin DNA binding"/>
    <property type="evidence" value="ECO:0007669"/>
    <property type="project" value="TreeGrafter"/>
</dbReference>
<evidence type="ECO:0000256" key="8">
    <source>
        <dbReference type="SAM" id="MobiDB-lite"/>
    </source>
</evidence>
<feature type="domain" description="Polycomb protein SUZ12-like zinc finger" evidence="10">
    <location>
        <begin position="375"/>
        <end position="442"/>
    </location>
</feature>
<comment type="similarity">
    <text evidence="1">Belongs to the VEFS (VRN2-EMF2-FIS2-SU(Z)12) family.</text>
</comment>
<evidence type="ECO:0000259" key="9">
    <source>
        <dbReference type="Pfam" id="PF09733"/>
    </source>
</evidence>
<keyword evidence="4" id="KW-0862">Zinc</keyword>
<dbReference type="GO" id="GO:0008270">
    <property type="term" value="F:zinc ion binding"/>
    <property type="evidence" value="ECO:0007669"/>
    <property type="project" value="UniProtKB-KW"/>
</dbReference>
<keyword evidence="3" id="KW-0863">Zinc-finger</keyword>
<organism evidence="11 12">
    <name type="scientific">Oncorhynchus tshawytscha</name>
    <name type="common">Chinook salmon</name>
    <name type="synonym">Salmo tshawytscha</name>
    <dbReference type="NCBI Taxonomy" id="74940"/>
    <lineage>
        <taxon>Eukaryota</taxon>
        <taxon>Metazoa</taxon>
        <taxon>Chordata</taxon>
        <taxon>Craniata</taxon>
        <taxon>Vertebrata</taxon>
        <taxon>Euteleostomi</taxon>
        <taxon>Actinopterygii</taxon>
        <taxon>Neopterygii</taxon>
        <taxon>Teleostei</taxon>
        <taxon>Protacanthopterygii</taxon>
        <taxon>Salmoniformes</taxon>
        <taxon>Salmonidae</taxon>
        <taxon>Salmoninae</taxon>
        <taxon>Oncorhynchus</taxon>
    </lineage>
</organism>
<keyword evidence="7" id="KW-0804">Transcription</keyword>
<evidence type="ECO:0000256" key="2">
    <source>
        <dbReference type="ARBA" id="ARBA00022723"/>
    </source>
</evidence>
<dbReference type="InterPro" id="IPR057540">
    <property type="entry name" value="Znf_SUZ12"/>
</dbReference>
<evidence type="ECO:0000256" key="5">
    <source>
        <dbReference type="ARBA" id="ARBA00022853"/>
    </source>
</evidence>
<evidence type="ECO:0000256" key="6">
    <source>
        <dbReference type="ARBA" id="ARBA00023015"/>
    </source>
</evidence>
<dbReference type="GO" id="GO:0016586">
    <property type="term" value="C:RSC-type complex"/>
    <property type="evidence" value="ECO:0007669"/>
    <property type="project" value="TreeGrafter"/>
</dbReference>
<evidence type="ECO:0000256" key="1">
    <source>
        <dbReference type="ARBA" id="ARBA00007416"/>
    </source>
</evidence>
<dbReference type="Proteomes" id="UP000694402">
    <property type="component" value="Unassembled WGS sequence"/>
</dbReference>
<dbReference type="PANTHER" id="PTHR22597:SF0">
    <property type="entry name" value="POLYCOMB PROTEIN SUZ12"/>
    <property type="match status" value="1"/>
</dbReference>
<sequence length="668" mass="75338">NWHQKYANGKVMSGTSCKANGAVYPASTTVMTTVKKPKMEQIQADHELFLQPIFLHRTLTFMTHRNTRTNAKRKTFKVDDMLLRVEKMKGEQESHSLSSHLQLTFTGFFHKDEKPSQNSENEQSSVSLEVLLVKVCHKKRKDVSCPVKQVPTGKKQVPLNPDCSNQTKPGSLPSLLVSSNEFEPSNSHMVKSYSLLFRVLRTGRRDMNGLVNGEANENIDVTEVPNRKKRSSAHREDGETTETFVAQMTVFDKNRRLQLLDGEYEVSMQGMEDCPVSKKRATWETILDGKRLPPFETFSQGPTLQFTLRWTGDASDKSTAPVAKPLATRNSDGSSPVESRPSTLKSAPLAVKASVSTDIQMKREQILCEPRQKLRIFYQFLYNNNTRQQTEARDDLHCPWCTLNCRKLYSLLKHLKQSHSRFIFNYVPHPKGARIDVSINECYDGSYVGNPQDIHSQPGFAFSRNGPVKRTAVTHVLVCRPKRTKPSLSEFLESEDGELEQQRTYVSGHNRLYFHSDSCMPLRPQEMDVDSEDERDPEWLREKTATVSPSAHTVTQTAMIFIADNQMNQASMQFVEKCGAYIARRNLCRNFLLHLVSMHDFNLVSVATIDRAMSRLRHIQEELPDAGADDQADRALMEGACNGTAIACSSGGGGGTKHGKRTKSSVTD</sequence>
<evidence type="ECO:0000313" key="11">
    <source>
        <dbReference type="Ensembl" id="ENSOTSP00005047988.2"/>
    </source>
</evidence>
<feature type="compositionally biased region" description="Polar residues" evidence="8">
    <location>
        <begin position="328"/>
        <end position="345"/>
    </location>
</feature>
<reference evidence="11" key="1">
    <citation type="submission" date="2025-08" db="UniProtKB">
        <authorList>
            <consortium name="Ensembl"/>
        </authorList>
    </citation>
    <scope>IDENTIFICATION</scope>
</reference>
<dbReference type="GO" id="GO:0006325">
    <property type="term" value="P:chromatin organization"/>
    <property type="evidence" value="ECO:0007669"/>
    <property type="project" value="UniProtKB-KW"/>
</dbReference>
<feature type="region of interest" description="Disordered" evidence="8">
    <location>
        <begin position="648"/>
        <end position="668"/>
    </location>
</feature>
<dbReference type="CDD" id="cd21740">
    <property type="entry name" value="C2_II_SUZ12"/>
    <property type="match status" value="1"/>
</dbReference>
<evidence type="ECO:0000256" key="3">
    <source>
        <dbReference type="ARBA" id="ARBA00022771"/>
    </source>
</evidence>
<evidence type="ECO:0000313" key="12">
    <source>
        <dbReference type="Proteomes" id="UP000694402"/>
    </source>
</evidence>
<dbReference type="Ensembl" id="ENSOTST00005052161.2">
    <property type="protein sequence ID" value="ENSOTSP00005047988.2"/>
    <property type="gene ID" value="ENSOTSG00005022615.2"/>
</dbReference>
<feature type="domain" description="Polycomb protein VEFS-Box" evidence="9">
    <location>
        <begin position="501"/>
        <end position="609"/>
    </location>
</feature>
<dbReference type="CDD" id="cd21750">
    <property type="entry name" value="ZnB-Zn_SUZ12"/>
    <property type="match status" value="1"/>
</dbReference>
<evidence type="ECO:0000256" key="4">
    <source>
        <dbReference type="ARBA" id="ARBA00022833"/>
    </source>
</evidence>
<evidence type="ECO:0008006" key="13">
    <source>
        <dbReference type="Google" id="ProtNLM"/>
    </source>
</evidence>
<feature type="compositionally biased region" description="Basic residues" evidence="8">
    <location>
        <begin position="657"/>
        <end position="668"/>
    </location>
</feature>
<protein>
    <recommendedName>
        <fullName evidence="13">Polycomb protein VEFS-Box domain-containing protein</fullName>
    </recommendedName>
</protein>
<keyword evidence="6" id="KW-0805">Transcription regulation</keyword>
<dbReference type="GeneTree" id="ENSGT00390000012364"/>
<dbReference type="Pfam" id="PF09733">
    <property type="entry name" value="VEFS-Box"/>
    <property type="match status" value="1"/>
</dbReference>
<gene>
    <name evidence="11" type="primary">suz12b</name>
</gene>
<accession>A0A8C8GEC7</accession>
<dbReference type="InterPro" id="IPR019135">
    <property type="entry name" value="Polycomb_protein_VEFS-Box"/>
</dbReference>
<name>A0A8C8GEC7_ONCTS</name>
<evidence type="ECO:0000256" key="7">
    <source>
        <dbReference type="ARBA" id="ARBA00023163"/>
    </source>
</evidence>
<keyword evidence="2" id="KW-0479">Metal-binding</keyword>
<evidence type="ECO:0000259" key="10">
    <source>
        <dbReference type="Pfam" id="PF23320"/>
    </source>
</evidence>